<gene>
    <name evidence="1" type="ORF">KUCA_T00001236001</name>
</gene>
<protein>
    <submittedName>
        <fullName evidence="1">Uncharacterized protein</fullName>
    </submittedName>
</protein>
<dbReference type="OrthoDB" id="191139at2759"/>
<dbReference type="Proteomes" id="UP000019384">
    <property type="component" value="Unassembled WGS sequence"/>
</dbReference>
<evidence type="ECO:0000313" key="1">
    <source>
        <dbReference type="EMBL" id="CDK25269.1"/>
    </source>
</evidence>
<proteinExistence type="predicted"/>
<dbReference type="EMBL" id="HG793125">
    <property type="protein sequence ID" value="CDK25269.1"/>
    <property type="molecule type" value="Genomic_DNA"/>
</dbReference>
<reference evidence="1" key="1">
    <citation type="submission" date="2013-12" db="EMBL/GenBank/DDBJ databases">
        <authorList>
            <person name="Genoscope - CEA"/>
        </authorList>
    </citation>
    <scope>NUCLEOTIDE SEQUENCE</scope>
    <source>
        <strain evidence="1">CBS 1993</strain>
    </source>
</reference>
<dbReference type="AlphaFoldDB" id="W6MGK8"/>
<dbReference type="HOGENOM" id="CLU_1835452_0_0_1"/>
<accession>W6MGK8</accession>
<sequence>MLLQKFLTPILHKTASEINTTQNAVRGLFLNATTRAYSSPKGFDYDKLKDLTRSKIPNFRDSNAMIGDMTLQWAKTFPEVSAKIPVLIVDPGFVKTGLQQHLNWIESFVVNRMLSEPISAGYTVACIYCPKPRSHCQEYR</sequence>
<keyword evidence="2" id="KW-1185">Reference proteome</keyword>
<reference evidence="1" key="2">
    <citation type="submission" date="2014-02" db="EMBL/GenBank/DDBJ databases">
        <title>Complete DNA sequence of /Kuraishia capsulata/ illustrates novel genomic features among budding yeasts (/Saccharomycotina/).</title>
        <authorList>
            <person name="Morales L."/>
            <person name="Noel B."/>
            <person name="Porcel B."/>
            <person name="Marcet-Houben M."/>
            <person name="Hullo M-F."/>
            <person name="Sacerdot C."/>
            <person name="Tekaia F."/>
            <person name="Leh-Louis V."/>
            <person name="Despons L."/>
            <person name="Khanna V."/>
            <person name="Aury J-M."/>
            <person name="Barbe V."/>
            <person name="Couloux A."/>
            <person name="Labadie K."/>
            <person name="Pelletier E."/>
            <person name="Souciet J-L."/>
            <person name="Boekhout T."/>
            <person name="Gabaldon T."/>
            <person name="Wincker P."/>
            <person name="Dujon B."/>
        </authorList>
    </citation>
    <scope>NUCLEOTIDE SEQUENCE</scope>
    <source>
        <strain evidence="1">CBS 1993</strain>
    </source>
</reference>
<dbReference type="GeneID" id="34518669"/>
<evidence type="ECO:0000313" key="2">
    <source>
        <dbReference type="Proteomes" id="UP000019384"/>
    </source>
</evidence>
<dbReference type="RefSeq" id="XP_022457281.1">
    <property type="nucleotide sequence ID" value="XM_022605854.1"/>
</dbReference>
<name>W6MGK8_9ASCO</name>
<organism evidence="1 2">
    <name type="scientific">Kuraishia capsulata CBS 1993</name>
    <dbReference type="NCBI Taxonomy" id="1382522"/>
    <lineage>
        <taxon>Eukaryota</taxon>
        <taxon>Fungi</taxon>
        <taxon>Dikarya</taxon>
        <taxon>Ascomycota</taxon>
        <taxon>Saccharomycotina</taxon>
        <taxon>Pichiomycetes</taxon>
        <taxon>Pichiales</taxon>
        <taxon>Pichiaceae</taxon>
        <taxon>Kuraishia</taxon>
    </lineage>
</organism>